<gene>
    <name evidence="2" type="ORF">SCLCIDRAFT_24143</name>
</gene>
<evidence type="ECO:0000313" key="3">
    <source>
        <dbReference type="Proteomes" id="UP000053989"/>
    </source>
</evidence>
<dbReference type="AlphaFoldDB" id="A0A0C3DS49"/>
<dbReference type="EMBL" id="KN822034">
    <property type="protein sequence ID" value="KIM63460.1"/>
    <property type="molecule type" value="Genomic_DNA"/>
</dbReference>
<sequence>MLPNVNYVLEPHIFDDQEHCPCADGHFGLIDCFQWPQKYDKDYVFTICIPQKDTVLSPEIMWYTLTADDFIIPTGSKFAVGMLQEAKVKAFEELLQHLRNRLHHLQSTLDEAPEPMAAPSTANPSSLQPSSCGGKQPMQKQSRAARERASAGPSRVSCPQQSAGGEARWEEPDHPEIPKPHALFALAWKQADKDSERIKPNLVDPGYHFPKPTILVNVLTPV</sequence>
<reference evidence="3" key="2">
    <citation type="submission" date="2015-01" db="EMBL/GenBank/DDBJ databases">
        <title>Evolutionary Origins and Diversification of the Mycorrhizal Mutualists.</title>
        <authorList>
            <consortium name="DOE Joint Genome Institute"/>
            <consortium name="Mycorrhizal Genomics Consortium"/>
            <person name="Kohler A."/>
            <person name="Kuo A."/>
            <person name="Nagy L.G."/>
            <person name="Floudas D."/>
            <person name="Copeland A."/>
            <person name="Barry K.W."/>
            <person name="Cichocki N."/>
            <person name="Veneault-Fourrey C."/>
            <person name="LaButti K."/>
            <person name="Lindquist E.A."/>
            <person name="Lipzen A."/>
            <person name="Lundell T."/>
            <person name="Morin E."/>
            <person name="Murat C."/>
            <person name="Riley R."/>
            <person name="Ohm R."/>
            <person name="Sun H."/>
            <person name="Tunlid A."/>
            <person name="Henrissat B."/>
            <person name="Grigoriev I.V."/>
            <person name="Hibbett D.S."/>
            <person name="Martin F."/>
        </authorList>
    </citation>
    <scope>NUCLEOTIDE SEQUENCE [LARGE SCALE GENOMIC DNA]</scope>
    <source>
        <strain evidence="3">Foug A</strain>
    </source>
</reference>
<reference evidence="2 3" key="1">
    <citation type="submission" date="2014-04" db="EMBL/GenBank/DDBJ databases">
        <authorList>
            <consortium name="DOE Joint Genome Institute"/>
            <person name="Kuo A."/>
            <person name="Kohler A."/>
            <person name="Nagy L.G."/>
            <person name="Floudas D."/>
            <person name="Copeland A."/>
            <person name="Barry K.W."/>
            <person name="Cichocki N."/>
            <person name="Veneault-Fourrey C."/>
            <person name="LaButti K."/>
            <person name="Lindquist E.A."/>
            <person name="Lipzen A."/>
            <person name="Lundell T."/>
            <person name="Morin E."/>
            <person name="Murat C."/>
            <person name="Sun H."/>
            <person name="Tunlid A."/>
            <person name="Henrissat B."/>
            <person name="Grigoriev I.V."/>
            <person name="Hibbett D.S."/>
            <person name="Martin F."/>
            <person name="Nordberg H.P."/>
            <person name="Cantor M.N."/>
            <person name="Hua S.X."/>
        </authorList>
    </citation>
    <scope>NUCLEOTIDE SEQUENCE [LARGE SCALE GENOMIC DNA]</scope>
    <source>
        <strain evidence="2 3">Foug A</strain>
    </source>
</reference>
<feature type="compositionally biased region" description="Basic and acidic residues" evidence="1">
    <location>
        <begin position="167"/>
        <end position="178"/>
    </location>
</feature>
<evidence type="ECO:0000313" key="2">
    <source>
        <dbReference type="EMBL" id="KIM63460.1"/>
    </source>
</evidence>
<dbReference type="InParanoid" id="A0A0C3DS49"/>
<name>A0A0C3DS49_9AGAM</name>
<dbReference type="OrthoDB" id="2804090at2759"/>
<evidence type="ECO:0000256" key="1">
    <source>
        <dbReference type="SAM" id="MobiDB-lite"/>
    </source>
</evidence>
<feature type="region of interest" description="Disordered" evidence="1">
    <location>
        <begin position="113"/>
        <end position="178"/>
    </location>
</feature>
<protein>
    <submittedName>
        <fullName evidence="2">Uncharacterized protein</fullName>
    </submittedName>
</protein>
<dbReference type="HOGENOM" id="CLU_1246011_0_0_1"/>
<dbReference type="Proteomes" id="UP000053989">
    <property type="component" value="Unassembled WGS sequence"/>
</dbReference>
<accession>A0A0C3DS49</accession>
<proteinExistence type="predicted"/>
<feature type="compositionally biased region" description="Polar residues" evidence="1">
    <location>
        <begin position="120"/>
        <end position="142"/>
    </location>
</feature>
<organism evidence="2 3">
    <name type="scientific">Scleroderma citrinum Foug A</name>
    <dbReference type="NCBI Taxonomy" id="1036808"/>
    <lineage>
        <taxon>Eukaryota</taxon>
        <taxon>Fungi</taxon>
        <taxon>Dikarya</taxon>
        <taxon>Basidiomycota</taxon>
        <taxon>Agaricomycotina</taxon>
        <taxon>Agaricomycetes</taxon>
        <taxon>Agaricomycetidae</taxon>
        <taxon>Boletales</taxon>
        <taxon>Sclerodermatineae</taxon>
        <taxon>Sclerodermataceae</taxon>
        <taxon>Scleroderma</taxon>
    </lineage>
</organism>
<keyword evidence="3" id="KW-1185">Reference proteome</keyword>